<dbReference type="NCBIfam" id="NF002994">
    <property type="entry name" value="PRK03757.1"/>
    <property type="match status" value="1"/>
</dbReference>
<dbReference type="PANTHER" id="PTHR34406:SF1">
    <property type="entry name" value="PROTEIN YCEI"/>
    <property type="match status" value="1"/>
</dbReference>
<dbReference type="Pfam" id="PF04264">
    <property type="entry name" value="YceI"/>
    <property type="match status" value="1"/>
</dbReference>
<dbReference type="OrthoDB" id="9811006at2"/>
<dbReference type="Proteomes" id="UP000000239">
    <property type="component" value="Chromosome"/>
</dbReference>
<organism evidence="3 4">
    <name type="scientific">Chromohalobacter israelensis (strain ATCC BAA-138 / DSM 3043 / CIP 106854 / NCIMB 13768 / 1H11)</name>
    <name type="common">Chromohalobacter salexigens</name>
    <dbReference type="NCBI Taxonomy" id="290398"/>
    <lineage>
        <taxon>Bacteria</taxon>
        <taxon>Pseudomonadati</taxon>
        <taxon>Pseudomonadota</taxon>
        <taxon>Gammaproteobacteria</taxon>
        <taxon>Oceanospirillales</taxon>
        <taxon>Halomonadaceae</taxon>
        <taxon>Chromohalobacter</taxon>
    </lineage>
</organism>
<dbReference type="RefSeq" id="WP_011506615.1">
    <property type="nucleotide sequence ID" value="NC_007963.1"/>
</dbReference>
<gene>
    <name evidence="3" type="ordered locus">Csal_1314</name>
</gene>
<dbReference type="InterPro" id="IPR007372">
    <property type="entry name" value="Lipid/polyisoprenoid-bd_YceI"/>
</dbReference>
<dbReference type="Gene3D" id="2.40.128.110">
    <property type="entry name" value="Lipid/polyisoprenoid-binding, YceI-like"/>
    <property type="match status" value="1"/>
</dbReference>
<feature type="domain" description="Lipid/polyisoprenoid-binding YceI-like" evidence="2">
    <location>
        <begin position="30"/>
        <end position="196"/>
    </location>
</feature>
<protein>
    <submittedName>
        <fullName evidence="3">YceI</fullName>
    </submittedName>
</protein>
<evidence type="ECO:0000256" key="1">
    <source>
        <dbReference type="SAM" id="SignalP"/>
    </source>
</evidence>
<evidence type="ECO:0000313" key="4">
    <source>
        <dbReference type="Proteomes" id="UP000000239"/>
    </source>
</evidence>
<dbReference type="EMBL" id="CP000285">
    <property type="protein sequence ID" value="ABE58669.1"/>
    <property type="molecule type" value="Genomic_DNA"/>
</dbReference>
<dbReference type="STRING" id="290398.Csal_1314"/>
<dbReference type="KEGG" id="csa:Csal_1314"/>
<dbReference type="SMART" id="SM00867">
    <property type="entry name" value="YceI"/>
    <property type="match status" value="1"/>
</dbReference>
<evidence type="ECO:0000259" key="2">
    <source>
        <dbReference type="SMART" id="SM00867"/>
    </source>
</evidence>
<dbReference type="PANTHER" id="PTHR34406">
    <property type="entry name" value="PROTEIN YCEI"/>
    <property type="match status" value="1"/>
</dbReference>
<evidence type="ECO:0000313" key="3">
    <source>
        <dbReference type="EMBL" id="ABE58669.1"/>
    </source>
</evidence>
<dbReference type="AlphaFoldDB" id="Q1QXY9"/>
<dbReference type="HOGENOM" id="CLU_071003_1_2_6"/>
<accession>Q1QXY9</accession>
<dbReference type="InterPro" id="IPR036761">
    <property type="entry name" value="TTHA0802/YceI-like_sf"/>
</dbReference>
<reference evidence="3 4" key="1">
    <citation type="journal article" date="2011" name="Stand. Genomic Sci.">
        <title>Complete genome sequence of the halophilic and highly halotolerant Chromohalobacter salexigens type strain (1H11(T)).</title>
        <authorList>
            <person name="Copeland A."/>
            <person name="O'Connor K."/>
            <person name="Lucas S."/>
            <person name="Lapidus A."/>
            <person name="Berry K.W."/>
            <person name="Detter J.C."/>
            <person name="Del Rio T.G."/>
            <person name="Hammon N."/>
            <person name="Dalin E."/>
            <person name="Tice H."/>
            <person name="Pitluck S."/>
            <person name="Bruce D."/>
            <person name="Goodwin L."/>
            <person name="Han C."/>
            <person name="Tapia R."/>
            <person name="Saunders E."/>
            <person name="Schmutz J."/>
            <person name="Brettin T."/>
            <person name="Larimer F."/>
            <person name="Land M."/>
            <person name="Hauser L."/>
            <person name="Vargas C."/>
            <person name="Nieto J.J."/>
            <person name="Kyrpides N.C."/>
            <person name="Ivanova N."/>
            <person name="Goker M."/>
            <person name="Klenk H.P."/>
            <person name="Csonka L.N."/>
            <person name="Woyke T."/>
        </authorList>
    </citation>
    <scope>NUCLEOTIDE SEQUENCE [LARGE SCALE GENOMIC DNA]</scope>
    <source>
        <strain evidence="4">ATCC BAA-138 / DSM 3043 / CIP 106854 / NCIMB 13768 / 1H11</strain>
    </source>
</reference>
<feature type="signal peptide" evidence="1">
    <location>
        <begin position="1"/>
        <end position="28"/>
    </location>
</feature>
<name>Q1QXY9_CHRI1</name>
<keyword evidence="4" id="KW-1185">Reference proteome</keyword>
<proteinExistence type="predicted"/>
<dbReference type="SUPFAM" id="SSF101874">
    <property type="entry name" value="YceI-like"/>
    <property type="match status" value="1"/>
</dbReference>
<feature type="chain" id="PRO_5004196481" evidence="1">
    <location>
        <begin position="29"/>
        <end position="198"/>
    </location>
</feature>
<keyword evidence="1" id="KW-0732">Signal</keyword>
<dbReference type="eggNOG" id="COG2353">
    <property type="taxonomic scope" value="Bacteria"/>
</dbReference>
<sequence length="198" mass="21234">MFSKTLRNTVTGAALGAAALLPMTQANAAEYQIDSKGQHAFIQFKISHLGYSYVLGTFDDFTGTFNYDPDAPEASSANVEVDVSSLHTAHAERDKHLLSDDFLDASEYPTATFESTGFESTGDGEGELSGNLTLHGETQPITIDVEHIGGGDDPWGEYRHGFEGTTTLTLADFGIDTSKLGPTASSVEMYLVVEGIRQ</sequence>
<dbReference type="GeneID" id="95334052"/>